<keyword evidence="3" id="KW-0804">Transcription</keyword>
<organism evidence="6 7">
    <name type="scientific">Tetragenococcus solitarius</name>
    <dbReference type="NCBI Taxonomy" id="71453"/>
    <lineage>
        <taxon>Bacteria</taxon>
        <taxon>Bacillati</taxon>
        <taxon>Bacillota</taxon>
        <taxon>Bacilli</taxon>
        <taxon>Lactobacillales</taxon>
        <taxon>Enterococcaceae</taxon>
        <taxon>Tetragenococcus</taxon>
    </lineage>
</organism>
<dbReference type="Gene3D" id="1.10.10.10">
    <property type="entry name" value="Winged helix-like DNA-binding domain superfamily/Winged helix DNA-binding domain"/>
    <property type="match status" value="1"/>
</dbReference>
<evidence type="ECO:0000259" key="5">
    <source>
        <dbReference type="PROSITE" id="PS51464"/>
    </source>
</evidence>
<keyword evidence="1" id="KW-0805">Transcription regulation</keyword>
<evidence type="ECO:0000256" key="2">
    <source>
        <dbReference type="ARBA" id="ARBA00023125"/>
    </source>
</evidence>
<feature type="domain" description="HTH rpiR-type" evidence="4">
    <location>
        <begin position="1"/>
        <end position="76"/>
    </location>
</feature>
<dbReference type="PROSITE" id="PS51464">
    <property type="entry name" value="SIS"/>
    <property type="match status" value="1"/>
</dbReference>
<comment type="caution">
    <text evidence="6">The sequence shown here is derived from an EMBL/GenBank/DDBJ whole genome shotgun (WGS) entry which is preliminary data.</text>
</comment>
<dbReference type="Pfam" id="PF01380">
    <property type="entry name" value="SIS"/>
    <property type="match status" value="1"/>
</dbReference>
<dbReference type="PANTHER" id="PTHR30514:SF1">
    <property type="entry name" value="HTH-TYPE TRANSCRIPTIONAL REGULATOR HEXR-RELATED"/>
    <property type="match status" value="1"/>
</dbReference>
<dbReference type="InterPro" id="IPR035472">
    <property type="entry name" value="RpiR-like_SIS"/>
</dbReference>
<keyword evidence="2" id="KW-0238">DNA-binding</keyword>
<reference evidence="7" key="1">
    <citation type="journal article" date="2019" name="Int. J. Syst. Evol. Microbiol.">
        <title>The Global Catalogue of Microorganisms (GCM) 10K type strain sequencing project: providing services to taxonomists for standard genome sequencing and annotation.</title>
        <authorList>
            <consortium name="The Broad Institute Genomics Platform"/>
            <consortium name="The Broad Institute Genome Sequencing Center for Infectious Disease"/>
            <person name="Wu L."/>
            <person name="Ma J."/>
        </authorList>
    </citation>
    <scope>NUCLEOTIDE SEQUENCE [LARGE SCALE GENOMIC DNA]</scope>
    <source>
        <strain evidence="7">JCM 8736</strain>
    </source>
</reference>
<gene>
    <name evidence="6" type="ORF">GCM10019998_06090</name>
</gene>
<dbReference type="CDD" id="cd05013">
    <property type="entry name" value="SIS_RpiR"/>
    <property type="match status" value="1"/>
</dbReference>
<sequence>MSLTENLRSQSNFTEIERNIADYALNNMKKVSRMTIKEFANAAGVSEASVVRFCKNIGVKGFREFKLVLNQELVLRGKDSDFNIVKKHRKEELTSQDILFNTLELDRLAVDQLFNTLDTKSVEQAVKRIAKSNIVVVYGAGASSMVAEDLTHKFTKLGLSTFFNRDFHYMLSIVLNMQEGDTFIAISTTGQTQEVLELSELAKKRKGTVISITTLQKSKLVKQSDILLSTPVLEEYFRVANLATRISQLVVVDVLYMNLYEKFDEEVTPKLFELRDAVKKYRN</sequence>
<evidence type="ECO:0000259" key="4">
    <source>
        <dbReference type="PROSITE" id="PS51071"/>
    </source>
</evidence>
<evidence type="ECO:0000313" key="6">
    <source>
        <dbReference type="EMBL" id="GAA3012668.1"/>
    </source>
</evidence>
<dbReference type="SUPFAM" id="SSF53697">
    <property type="entry name" value="SIS domain"/>
    <property type="match status" value="1"/>
</dbReference>
<dbReference type="InterPro" id="IPR000281">
    <property type="entry name" value="HTH_RpiR"/>
</dbReference>
<dbReference type="InterPro" id="IPR046348">
    <property type="entry name" value="SIS_dom_sf"/>
</dbReference>
<dbReference type="InterPro" id="IPR009057">
    <property type="entry name" value="Homeodomain-like_sf"/>
</dbReference>
<evidence type="ECO:0000313" key="7">
    <source>
        <dbReference type="Proteomes" id="UP001501577"/>
    </source>
</evidence>
<evidence type="ECO:0000256" key="1">
    <source>
        <dbReference type="ARBA" id="ARBA00023015"/>
    </source>
</evidence>
<feature type="domain" description="SIS" evidence="5">
    <location>
        <begin position="125"/>
        <end position="265"/>
    </location>
</feature>
<keyword evidence="7" id="KW-1185">Reference proteome</keyword>
<dbReference type="Gene3D" id="3.40.50.10490">
    <property type="entry name" value="Glucose-6-phosphate isomerase like protein, domain 1"/>
    <property type="match status" value="1"/>
</dbReference>
<dbReference type="PROSITE" id="PS51071">
    <property type="entry name" value="HTH_RPIR"/>
    <property type="match status" value="1"/>
</dbReference>
<dbReference type="RefSeq" id="WP_068708765.1">
    <property type="nucleotide sequence ID" value="NZ_BAAAXQ010000015.1"/>
</dbReference>
<dbReference type="InterPro" id="IPR001347">
    <property type="entry name" value="SIS_dom"/>
</dbReference>
<proteinExistence type="predicted"/>
<dbReference type="SUPFAM" id="SSF46689">
    <property type="entry name" value="Homeodomain-like"/>
    <property type="match status" value="1"/>
</dbReference>
<accession>A0ABP6KIQ4</accession>
<name>A0ABP6KIQ4_9ENTE</name>
<dbReference type="InterPro" id="IPR047640">
    <property type="entry name" value="RpiR-like"/>
</dbReference>
<protein>
    <submittedName>
        <fullName evidence="6">MurR/RpiR family transcriptional regulator</fullName>
    </submittedName>
</protein>
<dbReference type="InterPro" id="IPR036388">
    <property type="entry name" value="WH-like_DNA-bd_sf"/>
</dbReference>
<evidence type="ECO:0000256" key="3">
    <source>
        <dbReference type="ARBA" id="ARBA00023163"/>
    </source>
</evidence>
<dbReference type="Proteomes" id="UP001501577">
    <property type="component" value="Unassembled WGS sequence"/>
</dbReference>
<dbReference type="EMBL" id="BAAAXQ010000015">
    <property type="protein sequence ID" value="GAA3012668.1"/>
    <property type="molecule type" value="Genomic_DNA"/>
</dbReference>
<dbReference type="Pfam" id="PF01418">
    <property type="entry name" value="HTH_6"/>
    <property type="match status" value="1"/>
</dbReference>
<dbReference type="PANTHER" id="PTHR30514">
    <property type="entry name" value="GLUCOKINASE"/>
    <property type="match status" value="1"/>
</dbReference>